<dbReference type="PROSITE" id="PS51257">
    <property type="entry name" value="PROKAR_LIPOPROTEIN"/>
    <property type="match status" value="1"/>
</dbReference>
<dbReference type="InParanoid" id="F0YSP9"/>
<dbReference type="Pfam" id="PF12796">
    <property type="entry name" value="Ank_2"/>
    <property type="match status" value="1"/>
</dbReference>
<feature type="signal peptide" evidence="4">
    <location>
        <begin position="1"/>
        <end position="22"/>
    </location>
</feature>
<protein>
    <submittedName>
        <fullName evidence="5">Uncharacterized protein</fullName>
    </submittedName>
</protein>
<dbReference type="InterPro" id="IPR036770">
    <property type="entry name" value="Ankyrin_rpt-contain_sf"/>
</dbReference>
<dbReference type="SMART" id="SM00248">
    <property type="entry name" value="ANK"/>
    <property type="match status" value="3"/>
</dbReference>
<evidence type="ECO:0000313" key="6">
    <source>
        <dbReference type="Proteomes" id="UP000002729"/>
    </source>
</evidence>
<dbReference type="GeneID" id="20227498"/>
<evidence type="ECO:0000256" key="4">
    <source>
        <dbReference type="SAM" id="SignalP"/>
    </source>
</evidence>
<evidence type="ECO:0000256" key="1">
    <source>
        <dbReference type="ARBA" id="ARBA00022737"/>
    </source>
</evidence>
<accession>F0YSP9</accession>
<dbReference type="OrthoDB" id="4772757at2759"/>
<dbReference type="PANTHER" id="PTHR24198">
    <property type="entry name" value="ANKYRIN REPEAT AND PROTEIN KINASE DOMAIN-CONTAINING PROTEIN"/>
    <property type="match status" value="1"/>
</dbReference>
<keyword evidence="2 3" id="KW-0040">ANK repeat</keyword>
<proteinExistence type="predicted"/>
<evidence type="ECO:0000256" key="2">
    <source>
        <dbReference type="ARBA" id="ARBA00023043"/>
    </source>
</evidence>
<keyword evidence="6" id="KW-1185">Reference proteome</keyword>
<feature type="repeat" description="ANK" evidence="3">
    <location>
        <begin position="184"/>
        <end position="216"/>
    </location>
</feature>
<dbReference type="KEGG" id="aaf:AURANDRAFT_69424"/>
<dbReference type="RefSeq" id="XP_009043441.1">
    <property type="nucleotide sequence ID" value="XM_009045193.1"/>
</dbReference>
<dbReference type="AlphaFoldDB" id="F0YSP9"/>
<reference evidence="5 6" key="1">
    <citation type="journal article" date="2011" name="Proc. Natl. Acad. Sci. U.S.A.">
        <title>Niche of harmful alga Aureococcus anophagefferens revealed through ecogenomics.</title>
        <authorList>
            <person name="Gobler C.J."/>
            <person name="Berry D.L."/>
            <person name="Dyhrman S.T."/>
            <person name="Wilhelm S.W."/>
            <person name="Salamov A."/>
            <person name="Lobanov A.V."/>
            <person name="Zhang Y."/>
            <person name="Collier J.L."/>
            <person name="Wurch L.L."/>
            <person name="Kustka A.B."/>
            <person name="Dill B.D."/>
            <person name="Shah M."/>
            <person name="VerBerkmoes N.C."/>
            <person name="Kuo A."/>
            <person name="Terry A."/>
            <person name="Pangilinan J."/>
            <person name="Lindquist E.A."/>
            <person name="Lucas S."/>
            <person name="Paulsen I.T."/>
            <person name="Hattenrath-Lehmann T.K."/>
            <person name="Talmage S.C."/>
            <person name="Walker E.A."/>
            <person name="Koch F."/>
            <person name="Burson A.M."/>
            <person name="Marcoval M.A."/>
            <person name="Tang Y.Z."/>
            <person name="Lecleir G.R."/>
            <person name="Coyne K.J."/>
            <person name="Berg G.M."/>
            <person name="Bertrand E.M."/>
            <person name="Saito M.A."/>
            <person name="Gladyshev V.N."/>
            <person name="Grigoriev I.V."/>
        </authorList>
    </citation>
    <scope>NUCLEOTIDE SEQUENCE [LARGE SCALE GENOMIC DNA]</scope>
    <source>
        <strain evidence="6">CCMP 1984</strain>
    </source>
</reference>
<sequence length="295" mass="30659">MARRSVVSRTVALASLLAAAGASGCARPATFGAHVLYNATFVHGAHGEARHLPPFTLLHAVAGGDAIGARLAGACVGDVVAWSGGDEAVPEPFRHMSHWSGAKVEATVAAVTSAEDYELIALLKNRSYDLASKMINEDRVGTNAVDEHGASALVIAVQTRQKVLAASLLNAYNPSVDVDFATPSGYTALHFAVGAGDRAVAKALLRRGANPNARIAQPDSGGWGPLHFACRFGNLDLAQDLLDFDADPMLLGHAGESAFQVAEDAAVDYTTRKKLAAMLNAALDKRAPEALGGEL</sequence>
<gene>
    <name evidence="5" type="ORF">AURANDRAFT_69424</name>
</gene>
<evidence type="ECO:0000313" key="5">
    <source>
        <dbReference type="EMBL" id="EGB01860.1"/>
    </source>
</evidence>
<keyword evidence="1" id="KW-0677">Repeat</keyword>
<feature type="repeat" description="ANK" evidence="3">
    <location>
        <begin position="221"/>
        <end position="253"/>
    </location>
</feature>
<dbReference type="SUPFAM" id="SSF48403">
    <property type="entry name" value="Ankyrin repeat"/>
    <property type="match status" value="1"/>
</dbReference>
<keyword evidence="4" id="KW-0732">Signal</keyword>
<name>F0YSP9_AURAN</name>
<organism evidence="6">
    <name type="scientific">Aureococcus anophagefferens</name>
    <name type="common">Harmful bloom alga</name>
    <dbReference type="NCBI Taxonomy" id="44056"/>
    <lineage>
        <taxon>Eukaryota</taxon>
        <taxon>Sar</taxon>
        <taxon>Stramenopiles</taxon>
        <taxon>Ochrophyta</taxon>
        <taxon>Pelagophyceae</taxon>
        <taxon>Pelagomonadales</taxon>
        <taxon>Pelagomonadaceae</taxon>
        <taxon>Aureococcus</taxon>
    </lineage>
</organism>
<dbReference type="PROSITE" id="PS50297">
    <property type="entry name" value="ANK_REP_REGION"/>
    <property type="match status" value="2"/>
</dbReference>
<dbReference type="Proteomes" id="UP000002729">
    <property type="component" value="Unassembled WGS sequence"/>
</dbReference>
<dbReference type="PROSITE" id="PS50088">
    <property type="entry name" value="ANK_REPEAT"/>
    <property type="match status" value="2"/>
</dbReference>
<feature type="chain" id="PRO_5003263222" evidence="4">
    <location>
        <begin position="23"/>
        <end position="295"/>
    </location>
</feature>
<dbReference type="PANTHER" id="PTHR24198:SF165">
    <property type="entry name" value="ANKYRIN REPEAT-CONTAINING PROTEIN-RELATED"/>
    <property type="match status" value="1"/>
</dbReference>
<dbReference type="EMBL" id="GL834085">
    <property type="protein sequence ID" value="EGB01860.1"/>
    <property type="molecule type" value="Genomic_DNA"/>
</dbReference>
<evidence type="ECO:0000256" key="3">
    <source>
        <dbReference type="PROSITE-ProRule" id="PRU00023"/>
    </source>
</evidence>
<dbReference type="Pfam" id="PF13606">
    <property type="entry name" value="Ank_3"/>
    <property type="match status" value="1"/>
</dbReference>
<dbReference type="Gene3D" id="1.25.40.20">
    <property type="entry name" value="Ankyrin repeat-containing domain"/>
    <property type="match status" value="1"/>
</dbReference>
<dbReference type="InterPro" id="IPR002110">
    <property type="entry name" value="Ankyrin_rpt"/>
</dbReference>